<evidence type="ECO:0000259" key="3">
    <source>
        <dbReference type="Pfam" id="PF09099"/>
    </source>
</evidence>
<organism evidence="4 5">
    <name type="scientific">Rhodanobacter denitrificans</name>
    <dbReference type="NCBI Taxonomy" id="666685"/>
    <lineage>
        <taxon>Bacteria</taxon>
        <taxon>Pseudomonadati</taxon>
        <taxon>Pseudomonadota</taxon>
        <taxon>Gammaproteobacteria</taxon>
        <taxon>Lysobacterales</taxon>
        <taxon>Rhodanobacteraceae</taxon>
        <taxon>Rhodanobacter</taxon>
    </lineage>
</organism>
<proteinExistence type="predicted"/>
<dbReference type="Pfam" id="PF09099">
    <property type="entry name" value="Qn_am_d_aIII"/>
    <property type="match status" value="1"/>
</dbReference>
<accession>A0A2W5K5D5</accession>
<feature type="domain" description="Quinohemoprotein amine dehydrogenase alpha subunit" evidence="3">
    <location>
        <begin position="458"/>
        <end position="534"/>
    </location>
</feature>
<keyword evidence="2" id="KW-0812">Transmembrane</keyword>
<reference evidence="4 5" key="1">
    <citation type="submission" date="2017-08" db="EMBL/GenBank/DDBJ databases">
        <title>Infants hospitalized years apart are colonized by the same room-sourced microbial strains.</title>
        <authorList>
            <person name="Brooks B."/>
            <person name="Olm M.R."/>
            <person name="Firek B.A."/>
            <person name="Baker R."/>
            <person name="Thomas B.C."/>
            <person name="Morowitz M.J."/>
            <person name="Banfield J.F."/>
        </authorList>
    </citation>
    <scope>NUCLEOTIDE SEQUENCE [LARGE SCALE GENOMIC DNA]</scope>
    <source>
        <strain evidence="4">S2_005_003_R2_42</strain>
    </source>
</reference>
<gene>
    <name evidence="4" type="ORF">DI564_14730</name>
</gene>
<keyword evidence="2" id="KW-1133">Transmembrane helix</keyword>
<evidence type="ECO:0000256" key="1">
    <source>
        <dbReference type="SAM" id="MobiDB-lite"/>
    </source>
</evidence>
<feature type="transmembrane region" description="Helical" evidence="2">
    <location>
        <begin position="557"/>
        <end position="577"/>
    </location>
</feature>
<feature type="region of interest" description="Disordered" evidence="1">
    <location>
        <begin position="1"/>
        <end position="28"/>
    </location>
</feature>
<feature type="region of interest" description="Disordered" evidence="1">
    <location>
        <begin position="45"/>
        <end position="69"/>
    </location>
</feature>
<dbReference type="Gene3D" id="2.60.40.10">
    <property type="entry name" value="Immunoglobulins"/>
    <property type="match status" value="2"/>
</dbReference>
<dbReference type="Proteomes" id="UP000249046">
    <property type="component" value="Unassembled WGS sequence"/>
</dbReference>
<sequence>MPDRQHGGTGRRTGFDRPKPPSPAGMPLLPPVLRMGRGMHDACARPWRPRRRFHDPRTKPMSSSSERSHRPRLAALLAIPLMIAALAGSAAAEKAGYMPARGAEPAHATVTGSPLTILAGADHSFQILNDQVPGTGQIYPSQGTGLADMGWLVRAGGVLYGPDFQSHEAGTATGGLGTVTPYGAGSVSAVSGSGSEADPYVVVVDAPLAGTGLQSRQEVRYVNGRNYFSKRFTLTNAGSEPQTVSIYLGGDIYLAASDSGIPYLQVASLSPGGRDCGGTQGSTSGYYILFIPQTPADRYTGTGYGSVWSQIGSGDLDGAIASSGCIDNGAALQWNRTLAAGTSVTILATTSFGDIPSIAQFDIISVTPAAGAQGATVPVTIHGIGFADGMTISIGSDVAVDALTVVDAGTATAMLTVAADAPIGFRDVDGVQAGGNLTATLRNGFQVTGAGEPDPFTLTRIVPASGVVGTTLQATVQGTGFLPGMTVTLGDGVTVSNVVVASPTTATLTLAIAAAAVPGPRDVVASLGGKVSAALPAGFLVIAGSTGEPPVAQAVPALSPAGLLLLMLGVFGAAWAIGRR</sequence>
<comment type="caution">
    <text evidence="4">The sequence shown here is derived from an EMBL/GenBank/DDBJ whole genome shotgun (WGS) entry which is preliminary data.</text>
</comment>
<dbReference type="InterPro" id="IPR015183">
    <property type="entry name" value="QH-AmDH_asu_dom_III"/>
</dbReference>
<dbReference type="InterPro" id="IPR013783">
    <property type="entry name" value="Ig-like_fold"/>
</dbReference>
<evidence type="ECO:0000256" key="2">
    <source>
        <dbReference type="SAM" id="Phobius"/>
    </source>
</evidence>
<dbReference type="EMBL" id="QFPO01000017">
    <property type="protein sequence ID" value="PZQ11159.1"/>
    <property type="molecule type" value="Genomic_DNA"/>
</dbReference>
<evidence type="ECO:0000313" key="5">
    <source>
        <dbReference type="Proteomes" id="UP000249046"/>
    </source>
</evidence>
<keyword evidence="2" id="KW-0472">Membrane</keyword>
<evidence type="ECO:0000313" key="4">
    <source>
        <dbReference type="EMBL" id="PZQ11159.1"/>
    </source>
</evidence>
<name>A0A2W5K5D5_9GAMM</name>
<dbReference type="AlphaFoldDB" id="A0A2W5K5D5"/>
<protein>
    <recommendedName>
        <fullName evidence="3">Quinohemoprotein amine dehydrogenase alpha subunit domain-containing protein</fullName>
    </recommendedName>
</protein>